<dbReference type="CDD" id="cd20405">
    <property type="entry name" value="Tudor_Agenet_AtDUF_rpt1_3"/>
    <property type="match status" value="1"/>
</dbReference>
<dbReference type="AlphaFoldDB" id="A0AA88QFK6"/>
<dbReference type="PANTHER" id="PTHR31917">
    <property type="entry name" value="AGENET DOMAIN-CONTAINING PROTEIN-RELATED"/>
    <property type="match status" value="1"/>
</dbReference>
<reference evidence="2" key="1">
    <citation type="submission" date="2022-12" db="EMBL/GenBank/DDBJ databases">
        <title>Draft genome assemblies for two species of Escallonia (Escalloniales).</title>
        <authorList>
            <person name="Chanderbali A."/>
            <person name="Dervinis C."/>
            <person name="Anghel I."/>
            <person name="Soltis D."/>
            <person name="Soltis P."/>
            <person name="Zapata F."/>
        </authorList>
    </citation>
    <scope>NUCLEOTIDE SEQUENCE</scope>
    <source>
        <strain evidence="2">UCBG92.1500</strain>
        <tissue evidence="2">Leaf</tissue>
    </source>
</reference>
<organism evidence="2 3">
    <name type="scientific">Escallonia rubra</name>
    <dbReference type="NCBI Taxonomy" id="112253"/>
    <lineage>
        <taxon>Eukaryota</taxon>
        <taxon>Viridiplantae</taxon>
        <taxon>Streptophyta</taxon>
        <taxon>Embryophyta</taxon>
        <taxon>Tracheophyta</taxon>
        <taxon>Spermatophyta</taxon>
        <taxon>Magnoliopsida</taxon>
        <taxon>eudicotyledons</taxon>
        <taxon>Gunneridae</taxon>
        <taxon>Pentapetalae</taxon>
        <taxon>asterids</taxon>
        <taxon>campanulids</taxon>
        <taxon>Escalloniales</taxon>
        <taxon>Escalloniaceae</taxon>
        <taxon>Escallonia</taxon>
    </lineage>
</organism>
<dbReference type="InterPro" id="IPR008395">
    <property type="entry name" value="Agenet-like_dom"/>
</dbReference>
<dbReference type="EMBL" id="JAVXUO010002922">
    <property type="protein sequence ID" value="KAK2968317.1"/>
    <property type="molecule type" value="Genomic_DNA"/>
</dbReference>
<dbReference type="CDD" id="cd20406">
    <property type="entry name" value="Tudor_Agenet_AtDUF_rpt2_4"/>
    <property type="match status" value="1"/>
</dbReference>
<protein>
    <recommendedName>
        <fullName evidence="1">Agenet domain-containing protein</fullName>
    </recommendedName>
</protein>
<dbReference type="PANTHER" id="PTHR31917:SF164">
    <property type="entry name" value="DUF724 DOMAIN-CONTAINING PROTEIN 7-LIKE"/>
    <property type="match status" value="1"/>
</dbReference>
<feature type="domain" description="Agenet" evidence="1">
    <location>
        <begin position="77"/>
        <end position="148"/>
    </location>
</feature>
<sequence length="220" mass="25242">MHEQAGSAGTGRALSCGCTETRSKKYQQQQEQEQEQEQALFVRLIHPALLVKKPHSTPQSTQHYTRQYMASSMDELECFKVGAQVEVCLEEVGFRGSWYAATVARAASRRTGKILLEFHNLMSDGEGRKRLREFVQVVLVRPVPPREAHRAFAVSEEVDAYHNDGWWEGVVISVLEGSRYSVYFRCSREQMDFAGSDLRLHREWVHGNWVPPLEEDPPHR</sequence>
<dbReference type="InterPro" id="IPR014002">
    <property type="entry name" value="Agenet_dom_plant"/>
</dbReference>
<evidence type="ECO:0000259" key="1">
    <source>
        <dbReference type="SMART" id="SM00743"/>
    </source>
</evidence>
<accession>A0AA88QFK6</accession>
<dbReference type="Proteomes" id="UP001187471">
    <property type="component" value="Unassembled WGS sequence"/>
</dbReference>
<evidence type="ECO:0000313" key="2">
    <source>
        <dbReference type="EMBL" id="KAK2968317.1"/>
    </source>
</evidence>
<evidence type="ECO:0000313" key="3">
    <source>
        <dbReference type="Proteomes" id="UP001187471"/>
    </source>
</evidence>
<comment type="caution">
    <text evidence="2">The sequence shown here is derived from an EMBL/GenBank/DDBJ whole genome shotgun (WGS) entry which is preliminary data.</text>
</comment>
<dbReference type="Pfam" id="PF05641">
    <property type="entry name" value="Agenet"/>
    <property type="match status" value="2"/>
</dbReference>
<name>A0AA88QFK6_9ASTE</name>
<gene>
    <name evidence="2" type="ORF">RJ640_021706</name>
</gene>
<feature type="domain" description="Agenet" evidence="1">
    <location>
        <begin position="150"/>
        <end position="206"/>
    </location>
</feature>
<proteinExistence type="predicted"/>
<dbReference type="SMART" id="SM00743">
    <property type="entry name" value="Agenet"/>
    <property type="match status" value="2"/>
</dbReference>
<keyword evidence="3" id="KW-1185">Reference proteome</keyword>